<protein>
    <submittedName>
        <fullName evidence="2">Alkylhydroperoxidase/carboxymuconolactone decarboxylase family protein YurZ</fullName>
    </submittedName>
</protein>
<evidence type="ECO:0000313" key="3">
    <source>
        <dbReference type="Proteomes" id="UP001267638"/>
    </source>
</evidence>
<dbReference type="EMBL" id="JAVDWV010000019">
    <property type="protein sequence ID" value="MDR7156724.1"/>
    <property type="molecule type" value="Genomic_DNA"/>
</dbReference>
<dbReference type="InterPro" id="IPR003779">
    <property type="entry name" value="CMD-like"/>
</dbReference>
<dbReference type="RefSeq" id="WP_310227244.1">
    <property type="nucleotide sequence ID" value="NZ_JAVDWV010000019.1"/>
</dbReference>
<dbReference type="Pfam" id="PF02627">
    <property type="entry name" value="CMD"/>
    <property type="match status" value="1"/>
</dbReference>
<comment type="caution">
    <text evidence="2">The sequence shown here is derived from an EMBL/GenBank/DDBJ whole genome shotgun (WGS) entry which is preliminary data.</text>
</comment>
<evidence type="ECO:0000259" key="1">
    <source>
        <dbReference type="Pfam" id="PF02627"/>
    </source>
</evidence>
<dbReference type="Proteomes" id="UP001267638">
    <property type="component" value="Unassembled WGS sequence"/>
</dbReference>
<evidence type="ECO:0000313" key="2">
    <source>
        <dbReference type="EMBL" id="MDR7156724.1"/>
    </source>
</evidence>
<dbReference type="Gene3D" id="1.20.1290.10">
    <property type="entry name" value="AhpD-like"/>
    <property type="match status" value="2"/>
</dbReference>
<organism evidence="2 3">
    <name type="scientific">Sphingobium xenophagum</name>
    <dbReference type="NCBI Taxonomy" id="121428"/>
    <lineage>
        <taxon>Bacteria</taxon>
        <taxon>Pseudomonadati</taxon>
        <taxon>Pseudomonadota</taxon>
        <taxon>Alphaproteobacteria</taxon>
        <taxon>Sphingomonadales</taxon>
        <taxon>Sphingomonadaceae</taxon>
        <taxon>Sphingobium</taxon>
    </lineage>
</organism>
<reference evidence="2 3" key="1">
    <citation type="submission" date="2023-07" db="EMBL/GenBank/DDBJ databases">
        <title>Sorghum-associated microbial communities from plants grown in Nebraska, USA.</title>
        <authorList>
            <person name="Schachtman D."/>
        </authorList>
    </citation>
    <scope>NUCLEOTIDE SEQUENCE [LARGE SCALE GENOMIC DNA]</scope>
    <source>
        <strain evidence="2 3">4256</strain>
    </source>
</reference>
<feature type="domain" description="Carboxymuconolactone decarboxylase-like" evidence="1">
    <location>
        <begin position="150"/>
        <end position="221"/>
    </location>
</feature>
<sequence>MSDFLPPLASLGRLRRDAPKTVAGFRRWRAIIDTDGAVPARMKRLFVACAATVKGYRELAARELAAARAAGLTEAEAGAAIAILASVRGEGASLRFHDLFREIYPQATDPDWPDDDMIVEEGAAEANFLQYFGTMPPSLGKLLEVKPLGADAYYLMREGTLAGTALGPIYAELLLVTVLVADYSSWASVHMKGARTAGASEEAVAEAVICAVPAAGLSAWVIGATAMAAA</sequence>
<dbReference type="SUPFAM" id="SSF69118">
    <property type="entry name" value="AhpD-like"/>
    <property type="match status" value="1"/>
</dbReference>
<keyword evidence="3" id="KW-1185">Reference proteome</keyword>
<dbReference type="InterPro" id="IPR029032">
    <property type="entry name" value="AhpD-like"/>
</dbReference>
<proteinExistence type="predicted"/>
<accession>A0ABU1X567</accession>
<name>A0ABU1X567_SPHXE</name>
<gene>
    <name evidence="2" type="ORF">J2W40_003569</name>
</gene>